<feature type="region of interest" description="Disordered" evidence="1">
    <location>
        <begin position="1"/>
        <end position="26"/>
    </location>
</feature>
<sequence length="357" mass="37718">MTELHALASARPSNEDTPSTATTGTARPTWFDIHGYATVAVESNTPAEHLFREKLLPFHAAPPSGARPDIAVGLGSSVRLRAHGGPRDALRITDGGVDALAGRVHVRRVGDRFDLSGRGELVTAVLPLVDAVAAGRGAALVRGASFAVGGRGLFIPAWGTAARAAVVASMLASEHVALMGDDWAFLGADGRLLGYAGQMMLEQSDRAYFPHLFAPRSPAGRLADRALRFTNGRTDGVVVHPRTFLPAEKVAASAPLAAVCLVEPWDGPHLELVRRDTDGVVRRILGNVVARLPEPSRLVLTRLAEAGLIGLDEHFGAKGEVLRRALEGVTPTALRVPAAWPARRAAHAIAERAVDLL</sequence>
<keyword evidence="3" id="KW-1185">Reference proteome</keyword>
<feature type="compositionally biased region" description="Polar residues" evidence="1">
    <location>
        <begin position="11"/>
        <end position="26"/>
    </location>
</feature>
<organism evidence="2 3">
    <name type="scientific">Georgenia alba</name>
    <dbReference type="NCBI Taxonomy" id="2233858"/>
    <lineage>
        <taxon>Bacteria</taxon>
        <taxon>Bacillati</taxon>
        <taxon>Actinomycetota</taxon>
        <taxon>Actinomycetes</taxon>
        <taxon>Micrococcales</taxon>
        <taxon>Bogoriellaceae</taxon>
        <taxon>Georgenia</taxon>
    </lineage>
</organism>
<evidence type="ECO:0000313" key="3">
    <source>
        <dbReference type="Proteomes" id="UP001596455"/>
    </source>
</evidence>
<gene>
    <name evidence="2" type="ORF">ACFQQL_05035</name>
</gene>
<accession>A0ABW2Q4N3</accession>
<dbReference type="EMBL" id="JBHTCQ010000001">
    <property type="protein sequence ID" value="MFC7404463.1"/>
    <property type="molecule type" value="Genomic_DNA"/>
</dbReference>
<dbReference type="RefSeq" id="WP_382391877.1">
    <property type="nucleotide sequence ID" value="NZ_JBHTCQ010000001.1"/>
</dbReference>
<comment type="caution">
    <text evidence="2">The sequence shown here is derived from an EMBL/GenBank/DDBJ whole genome shotgun (WGS) entry which is preliminary data.</text>
</comment>
<reference evidence="3" key="1">
    <citation type="journal article" date="2019" name="Int. J. Syst. Evol. Microbiol.">
        <title>The Global Catalogue of Microorganisms (GCM) 10K type strain sequencing project: providing services to taxonomists for standard genome sequencing and annotation.</title>
        <authorList>
            <consortium name="The Broad Institute Genomics Platform"/>
            <consortium name="The Broad Institute Genome Sequencing Center for Infectious Disease"/>
            <person name="Wu L."/>
            <person name="Ma J."/>
        </authorList>
    </citation>
    <scope>NUCLEOTIDE SEQUENCE [LARGE SCALE GENOMIC DNA]</scope>
    <source>
        <strain evidence="3">JCM 1490</strain>
    </source>
</reference>
<dbReference type="Proteomes" id="UP001596455">
    <property type="component" value="Unassembled WGS sequence"/>
</dbReference>
<evidence type="ECO:0000256" key="1">
    <source>
        <dbReference type="SAM" id="MobiDB-lite"/>
    </source>
</evidence>
<evidence type="ECO:0000313" key="2">
    <source>
        <dbReference type="EMBL" id="MFC7404463.1"/>
    </source>
</evidence>
<proteinExistence type="predicted"/>
<protein>
    <submittedName>
        <fullName evidence="2">Uncharacterized protein</fullName>
    </submittedName>
</protein>
<name>A0ABW2Q4N3_9MICO</name>